<dbReference type="EMBL" id="MGDT01000003">
    <property type="protein sequence ID" value="OGL67167.1"/>
    <property type="molecule type" value="Genomic_DNA"/>
</dbReference>
<keyword evidence="1" id="KW-1133">Transmembrane helix</keyword>
<gene>
    <name evidence="2" type="ORF">A2856_03850</name>
</gene>
<accession>A0A1F7TNS7</accession>
<keyword evidence="1" id="KW-0472">Membrane</keyword>
<keyword evidence="1" id="KW-0812">Transmembrane</keyword>
<protein>
    <submittedName>
        <fullName evidence="2">Uncharacterized protein</fullName>
    </submittedName>
</protein>
<evidence type="ECO:0000313" key="3">
    <source>
        <dbReference type="Proteomes" id="UP000177885"/>
    </source>
</evidence>
<dbReference type="Proteomes" id="UP000177885">
    <property type="component" value="Unassembled WGS sequence"/>
</dbReference>
<dbReference type="STRING" id="1802385.A2856_03850"/>
<dbReference type="AlphaFoldDB" id="A0A1F7TNS7"/>
<sequence length="197" mass="22662">MANLFKMESGKLNNFMTKLAEAGMTAELANKLRNDNSLMKRLVEAVVTKVAIATISRDYVQPKFADLKYDFDWVNDGCAKAEFTPIDRCMDVPREKREMRFDCMFVVRTMSSDAVLADMDRQGMRPAFYEEILEFVKTNPDEQRKQLIETLGSIAQVVDGRSIAPLYEGSCDRRLGLYWTVYVDVLCSFYVFLVVRK</sequence>
<feature type="transmembrane region" description="Helical" evidence="1">
    <location>
        <begin position="176"/>
        <end position="195"/>
    </location>
</feature>
<evidence type="ECO:0000313" key="2">
    <source>
        <dbReference type="EMBL" id="OGL67167.1"/>
    </source>
</evidence>
<organism evidence="2 3">
    <name type="scientific">Candidatus Uhrbacteria bacterium RIFCSPHIGHO2_01_FULL_63_20</name>
    <dbReference type="NCBI Taxonomy" id="1802385"/>
    <lineage>
        <taxon>Bacteria</taxon>
        <taxon>Candidatus Uhriibacteriota</taxon>
    </lineage>
</organism>
<comment type="caution">
    <text evidence="2">The sequence shown here is derived from an EMBL/GenBank/DDBJ whole genome shotgun (WGS) entry which is preliminary data.</text>
</comment>
<name>A0A1F7TNS7_9BACT</name>
<evidence type="ECO:0000256" key="1">
    <source>
        <dbReference type="SAM" id="Phobius"/>
    </source>
</evidence>
<reference evidence="2 3" key="1">
    <citation type="journal article" date="2016" name="Nat. Commun.">
        <title>Thousands of microbial genomes shed light on interconnected biogeochemical processes in an aquifer system.</title>
        <authorList>
            <person name="Anantharaman K."/>
            <person name="Brown C.T."/>
            <person name="Hug L.A."/>
            <person name="Sharon I."/>
            <person name="Castelle C.J."/>
            <person name="Probst A.J."/>
            <person name="Thomas B.C."/>
            <person name="Singh A."/>
            <person name="Wilkins M.J."/>
            <person name="Karaoz U."/>
            <person name="Brodie E.L."/>
            <person name="Williams K.H."/>
            <person name="Hubbard S.S."/>
            <person name="Banfield J.F."/>
        </authorList>
    </citation>
    <scope>NUCLEOTIDE SEQUENCE [LARGE SCALE GENOMIC DNA]</scope>
</reference>
<proteinExistence type="predicted"/>